<dbReference type="PANTHER" id="PTHR12874:SF28">
    <property type="entry name" value="F-BOX PROTEIN"/>
    <property type="match status" value="1"/>
</dbReference>
<sequence length="440" mass="50319">MEAVPPSSFIDFPEDVQLCILSFLRPSELAAFAATSKRFGTMCRDDQRLWLSMCDRRWGSQTHITKWGNGKISYKHLYRFLDEYDNLIGFWRRCGDATASSPPLVFFEWGPFYITGSRILPSKNRGYGVIKKPFLWMSVTSNGEPLNYLDFKGKFPLTQGDLMDSEELGLLENELIQVSVSFTDKCHLVVEENSMLGGLNRFSSLENVKGEVSENTFGSPPDRLVHEIYQYFANRTSPGGNGGSRRQRRREKEKQGRMKRLEQEHFVKIVNSSPKPSRPLQGLWKGICEDSSLEFYLVTYDDIGGIACRKVGESSRPLTYHAPVFWTLSGSFIESPLSPEENHIYNCRLHLRPTVEADQSSDDYFRSSDDKAVSRMLYINSSYDLVIPDLAANSINSREVEGRIWQYENGTFGFGFLRDSYIIDLEHIEKNGRLLDTSNL</sequence>
<dbReference type="InterPro" id="IPR001810">
    <property type="entry name" value="F-box_dom"/>
</dbReference>
<dbReference type="InterPro" id="IPR036047">
    <property type="entry name" value="F-box-like_dom_sf"/>
</dbReference>
<keyword evidence="1" id="KW-0539">Nucleus</keyword>
<comment type="subunit">
    <text evidence="1">Component of the SCF-type E3 ligase complex.</text>
</comment>
<dbReference type="GO" id="GO:0005634">
    <property type="term" value="C:nucleus"/>
    <property type="evidence" value="ECO:0007669"/>
    <property type="project" value="UniProtKB-SubCell"/>
</dbReference>
<evidence type="ECO:0000313" key="5">
    <source>
        <dbReference type="Proteomes" id="UP000250235"/>
    </source>
</evidence>
<comment type="subcellular location">
    <subcellularLocation>
        <location evidence="1">Nucleus</location>
    </subcellularLocation>
</comment>
<dbReference type="SUPFAM" id="SSF81383">
    <property type="entry name" value="F-box domain"/>
    <property type="match status" value="1"/>
</dbReference>
<evidence type="ECO:0000256" key="2">
    <source>
        <dbReference type="SAM" id="MobiDB-lite"/>
    </source>
</evidence>
<dbReference type="EMBL" id="KQ996424">
    <property type="protein sequence ID" value="KZV45130.1"/>
    <property type="molecule type" value="Genomic_DNA"/>
</dbReference>
<accession>A0A2Z7CDK0</accession>
<dbReference type="Gene3D" id="1.20.1280.50">
    <property type="match status" value="1"/>
</dbReference>
<dbReference type="AlphaFoldDB" id="A0A2Z7CDK0"/>
<feature type="domain" description="F-box" evidence="3">
    <location>
        <begin position="6"/>
        <end position="53"/>
    </location>
</feature>
<dbReference type="GO" id="GO:0031146">
    <property type="term" value="P:SCF-dependent proteasomal ubiquitin-dependent protein catabolic process"/>
    <property type="evidence" value="ECO:0007669"/>
    <property type="project" value="UniProtKB-UniRule"/>
</dbReference>
<dbReference type="Pfam" id="PF12937">
    <property type="entry name" value="F-box-like"/>
    <property type="match status" value="1"/>
</dbReference>
<dbReference type="PROSITE" id="PS50181">
    <property type="entry name" value="FBOX"/>
    <property type="match status" value="1"/>
</dbReference>
<gene>
    <name evidence="4" type="ORF">F511_24172</name>
</gene>
<protein>
    <recommendedName>
        <fullName evidence="1">F-box protein</fullName>
    </recommendedName>
</protein>
<proteinExistence type="predicted"/>
<evidence type="ECO:0000259" key="3">
    <source>
        <dbReference type="PROSITE" id="PS50181"/>
    </source>
</evidence>
<comment type="pathway">
    <text evidence="1">Protein modification; protein ubiquitination.</text>
</comment>
<dbReference type="Proteomes" id="UP000250235">
    <property type="component" value="Unassembled WGS sequence"/>
</dbReference>
<name>A0A2Z7CDK0_9LAMI</name>
<dbReference type="GO" id="GO:0005737">
    <property type="term" value="C:cytoplasm"/>
    <property type="evidence" value="ECO:0007669"/>
    <property type="project" value="TreeGrafter"/>
</dbReference>
<dbReference type="GO" id="GO:0016567">
    <property type="term" value="P:protein ubiquitination"/>
    <property type="evidence" value="ECO:0007669"/>
    <property type="project" value="UniProtKB-UniRule"/>
</dbReference>
<feature type="region of interest" description="Disordered" evidence="2">
    <location>
        <begin position="234"/>
        <end position="257"/>
    </location>
</feature>
<reference evidence="4 5" key="1">
    <citation type="journal article" date="2015" name="Proc. Natl. Acad. Sci. U.S.A.">
        <title>The resurrection genome of Boea hygrometrica: A blueprint for survival of dehydration.</title>
        <authorList>
            <person name="Xiao L."/>
            <person name="Yang G."/>
            <person name="Zhang L."/>
            <person name="Yang X."/>
            <person name="Zhao S."/>
            <person name="Ji Z."/>
            <person name="Zhou Q."/>
            <person name="Hu M."/>
            <person name="Wang Y."/>
            <person name="Chen M."/>
            <person name="Xu Y."/>
            <person name="Jin H."/>
            <person name="Xiao X."/>
            <person name="Hu G."/>
            <person name="Bao F."/>
            <person name="Hu Y."/>
            <person name="Wan P."/>
            <person name="Li L."/>
            <person name="Deng X."/>
            <person name="Kuang T."/>
            <person name="Xiang C."/>
            <person name="Zhu J.K."/>
            <person name="Oliver M.J."/>
            <person name="He Y."/>
        </authorList>
    </citation>
    <scope>NUCLEOTIDE SEQUENCE [LARGE SCALE GENOMIC DNA]</scope>
    <source>
        <strain evidence="5">cv. XS01</strain>
    </source>
</reference>
<keyword evidence="5" id="KW-1185">Reference proteome</keyword>
<keyword evidence="1" id="KW-0833">Ubl conjugation pathway</keyword>
<organism evidence="4 5">
    <name type="scientific">Dorcoceras hygrometricum</name>
    <dbReference type="NCBI Taxonomy" id="472368"/>
    <lineage>
        <taxon>Eukaryota</taxon>
        <taxon>Viridiplantae</taxon>
        <taxon>Streptophyta</taxon>
        <taxon>Embryophyta</taxon>
        <taxon>Tracheophyta</taxon>
        <taxon>Spermatophyta</taxon>
        <taxon>Magnoliopsida</taxon>
        <taxon>eudicotyledons</taxon>
        <taxon>Gunneridae</taxon>
        <taxon>Pentapetalae</taxon>
        <taxon>asterids</taxon>
        <taxon>lamiids</taxon>
        <taxon>Lamiales</taxon>
        <taxon>Gesneriaceae</taxon>
        <taxon>Didymocarpoideae</taxon>
        <taxon>Trichosporeae</taxon>
        <taxon>Loxocarpinae</taxon>
        <taxon>Dorcoceras</taxon>
    </lineage>
</organism>
<comment type="function">
    <text evidence="1">Acts as a component of a SCF E3 ubiquitin ligase complexes.</text>
</comment>
<dbReference type="PANTHER" id="PTHR12874">
    <property type="entry name" value="F-BOX ONLY PROTEIN 48-RELATED"/>
    <property type="match status" value="1"/>
</dbReference>
<dbReference type="GO" id="GO:0009740">
    <property type="term" value="P:gibberellic acid mediated signaling pathway"/>
    <property type="evidence" value="ECO:0007669"/>
    <property type="project" value="TreeGrafter"/>
</dbReference>
<dbReference type="GO" id="GO:0019005">
    <property type="term" value="C:SCF ubiquitin ligase complex"/>
    <property type="evidence" value="ECO:0007669"/>
    <property type="project" value="UniProtKB-UniRule"/>
</dbReference>
<dbReference type="CDD" id="cd09917">
    <property type="entry name" value="F-box_SF"/>
    <property type="match status" value="1"/>
</dbReference>
<dbReference type="OrthoDB" id="1924875at2759"/>
<evidence type="ECO:0000313" key="4">
    <source>
        <dbReference type="EMBL" id="KZV45130.1"/>
    </source>
</evidence>
<evidence type="ECO:0000256" key="1">
    <source>
        <dbReference type="RuleBase" id="RU369085"/>
    </source>
</evidence>